<gene>
    <name evidence="1" type="ORF">FHS92_003559</name>
</gene>
<proteinExistence type="predicted"/>
<evidence type="ECO:0000313" key="1">
    <source>
        <dbReference type="EMBL" id="MBB6125795.1"/>
    </source>
</evidence>
<reference evidence="1 2" key="1">
    <citation type="submission" date="2020-08" db="EMBL/GenBank/DDBJ databases">
        <title>Genomic Encyclopedia of Type Strains, Phase IV (KMG-IV): sequencing the most valuable type-strain genomes for metagenomic binning, comparative biology and taxonomic classification.</title>
        <authorList>
            <person name="Goeker M."/>
        </authorList>
    </citation>
    <scope>NUCLEOTIDE SEQUENCE [LARGE SCALE GENOMIC DNA]</scope>
    <source>
        <strain evidence="1 2">DSM 102255</strain>
    </source>
</reference>
<accession>A0A841JBD2</accession>
<name>A0A841JBD2_9SPHN</name>
<dbReference type="Proteomes" id="UP000552700">
    <property type="component" value="Unassembled WGS sequence"/>
</dbReference>
<dbReference type="AlphaFoldDB" id="A0A841JBD2"/>
<evidence type="ECO:0000313" key="2">
    <source>
        <dbReference type="Proteomes" id="UP000552700"/>
    </source>
</evidence>
<dbReference type="EMBL" id="JACIJP010000016">
    <property type="protein sequence ID" value="MBB6125795.1"/>
    <property type="molecule type" value="Genomic_DNA"/>
</dbReference>
<keyword evidence="2" id="KW-1185">Reference proteome</keyword>
<comment type="caution">
    <text evidence="1">The sequence shown here is derived from an EMBL/GenBank/DDBJ whole genome shotgun (WGS) entry which is preliminary data.</text>
</comment>
<protein>
    <submittedName>
        <fullName evidence="1">Uncharacterized protein</fullName>
    </submittedName>
</protein>
<organism evidence="1 2">
    <name type="scientific">Sphingobium subterraneum</name>
    <dbReference type="NCBI Taxonomy" id="627688"/>
    <lineage>
        <taxon>Bacteria</taxon>
        <taxon>Pseudomonadati</taxon>
        <taxon>Pseudomonadota</taxon>
        <taxon>Alphaproteobacteria</taxon>
        <taxon>Sphingomonadales</taxon>
        <taxon>Sphingomonadaceae</taxon>
        <taxon>Sphingobium</taxon>
    </lineage>
</organism>
<sequence length="31" mass="3238">MPAAAGAGGWEQVPAKWPRLTGLAFAGIRWA</sequence>